<comment type="caution">
    <text evidence="1">The sequence shown here is derived from an EMBL/GenBank/DDBJ whole genome shotgun (WGS) entry which is preliminary data.</text>
</comment>
<protein>
    <submittedName>
        <fullName evidence="1">Uncharacterized protein</fullName>
    </submittedName>
</protein>
<name>A0A178KLX3_9GAMM</name>
<reference evidence="1 2" key="1">
    <citation type="submission" date="2016-03" db="EMBL/GenBank/DDBJ databases">
        <title>Photobacterium proteolyticum sp. nov. a protease producing bacterium isolated from ocean sediments of Laizhou Bay.</title>
        <authorList>
            <person name="Li Y."/>
        </authorList>
    </citation>
    <scope>NUCLEOTIDE SEQUENCE [LARGE SCALE GENOMIC DNA]</scope>
    <source>
        <strain evidence="1 2">R-40508</strain>
    </source>
</reference>
<gene>
    <name evidence="1" type="ORF">A3K86_05715</name>
</gene>
<dbReference type="AlphaFoldDB" id="A0A178KLX3"/>
<evidence type="ECO:0000313" key="1">
    <source>
        <dbReference type="EMBL" id="OAN18388.1"/>
    </source>
</evidence>
<accession>A0A178KLX3</accession>
<proteinExistence type="predicted"/>
<dbReference type="Proteomes" id="UP000078503">
    <property type="component" value="Unassembled WGS sequence"/>
</dbReference>
<sequence length="70" mass="8237">MFERFHSHSYMAVLSMVSRYERKMRLMAEPVYTSLGWSGMPTGCDAIRQLNGRWRKQNDFVATISKFDGR</sequence>
<dbReference type="EMBL" id="LVHF01000012">
    <property type="protein sequence ID" value="OAN18388.1"/>
    <property type="molecule type" value="Genomic_DNA"/>
</dbReference>
<evidence type="ECO:0000313" key="2">
    <source>
        <dbReference type="Proteomes" id="UP000078503"/>
    </source>
</evidence>
<organism evidence="1 2">
    <name type="scientific">Photobacterium jeanii</name>
    <dbReference type="NCBI Taxonomy" id="858640"/>
    <lineage>
        <taxon>Bacteria</taxon>
        <taxon>Pseudomonadati</taxon>
        <taxon>Pseudomonadota</taxon>
        <taxon>Gammaproteobacteria</taxon>
        <taxon>Vibrionales</taxon>
        <taxon>Vibrionaceae</taxon>
        <taxon>Photobacterium</taxon>
    </lineage>
</organism>
<keyword evidence="2" id="KW-1185">Reference proteome</keyword>